<feature type="coiled-coil region" evidence="4">
    <location>
        <begin position="169"/>
        <end position="203"/>
    </location>
</feature>
<dbReference type="InterPro" id="IPR036397">
    <property type="entry name" value="RNaseH_sf"/>
</dbReference>
<dbReference type="PANTHER" id="PTHR30231">
    <property type="entry name" value="DNA POLYMERASE III SUBUNIT EPSILON"/>
    <property type="match status" value="1"/>
</dbReference>
<dbReference type="GO" id="GO:0003676">
    <property type="term" value="F:nucleic acid binding"/>
    <property type="evidence" value="ECO:0007669"/>
    <property type="project" value="InterPro"/>
</dbReference>
<gene>
    <name evidence="6" type="ORF">EDD77_14413</name>
</gene>
<evidence type="ECO:0000313" key="6">
    <source>
        <dbReference type="EMBL" id="TCL52596.1"/>
    </source>
</evidence>
<dbReference type="STRING" id="1650663.GCA_001486665_00040"/>
<dbReference type="CDD" id="cd06127">
    <property type="entry name" value="DEDDh"/>
    <property type="match status" value="1"/>
</dbReference>
<evidence type="ECO:0000259" key="5">
    <source>
        <dbReference type="SMART" id="SM00479"/>
    </source>
</evidence>
<accession>A0A4R1QGP9</accession>
<evidence type="ECO:0000256" key="4">
    <source>
        <dbReference type="SAM" id="Coils"/>
    </source>
</evidence>
<sequence length="301" mass="34525">MELIYCTELPQYLEQDPKKVMTLDIETTGFVPPQDEILSLAIIDGNENTLFYEKFKPKHTTVWPEAQAVNGISPEEVSNCLSIRDYADIINATLAEASVVIGYNHYAFDLPFLEYSDITLPPETPVIDVMLDYAELNGEWDEKHQGYKWKKLTDCAEHYQYQYHAHDSLEDAKATLHCAKECARELQARSHEQEANIEFAKNLIGKFCESEYSGSADFSDYHHISLAYTTTEDESHCIQVEADLVECSMNYLVDNNLVHQTHYPNLQAMIEQKLSHLNFDDLIFPANNIIHQATTQGYIER</sequence>
<dbReference type="InterPro" id="IPR013520">
    <property type="entry name" value="Ribonucl_H"/>
</dbReference>
<dbReference type="AlphaFoldDB" id="A0A4R1QGP9"/>
<reference evidence="6 7" key="1">
    <citation type="submission" date="2019-03" db="EMBL/GenBank/DDBJ databases">
        <title>Genomic Encyclopedia of Type Strains, Phase IV (KMG-IV): sequencing the most valuable type-strain genomes for metagenomic binning, comparative biology and taxonomic classification.</title>
        <authorList>
            <person name="Goeker M."/>
        </authorList>
    </citation>
    <scope>NUCLEOTIDE SEQUENCE [LARGE SCALE GENOMIC DNA]</scope>
    <source>
        <strain evidence="6 7">DSM 100451</strain>
    </source>
</reference>
<keyword evidence="4" id="KW-0175">Coiled coil</keyword>
<evidence type="ECO:0000256" key="3">
    <source>
        <dbReference type="ARBA" id="ARBA00022839"/>
    </source>
</evidence>
<keyword evidence="3" id="KW-0269">Exonuclease</keyword>
<dbReference type="EMBL" id="SLUM01000044">
    <property type="protein sequence ID" value="TCL52596.1"/>
    <property type="molecule type" value="Genomic_DNA"/>
</dbReference>
<keyword evidence="2" id="KW-0378">Hydrolase</keyword>
<evidence type="ECO:0000256" key="1">
    <source>
        <dbReference type="ARBA" id="ARBA00022722"/>
    </source>
</evidence>
<dbReference type="OrthoDB" id="9776650at2"/>
<dbReference type="SMART" id="SM00479">
    <property type="entry name" value="EXOIII"/>
    <property type="match status" value="1"/>
</dbReference>
<evidence type="ECO:0000313" key="7">
    <source>
        <dbReference type="Proteomes" id="UP000295184"/>
    </source>
</evidence>
<proteinExistence type="predicted"/>
<dbReference type="Gene3D" id="3.30.420.10">
    <property type="entry name" value="Ribonuclease H-like superfamily/Ribonuclease H"/>
    <property type="match status" value="1"/>
</dbReference>
<dbReference type="PANTHER" id="PTHR30231:SF4">
    <property type="entry name" value="PROTEIN NEN2"/>
    <property type="match status" value="1"/>
</dbReference>
<name>A0A4R1QGP9_9FIRM</name>
<dbReference type="Proteomes" id="UP000295184">
    <property type="component" value="Unassembled WGS sequence"/>
</dbReference>
<protein>
    <submittedName>
        <fullName evidence="6">DNA polymerase III epsilon subunit-like protein</fullName>
    </submittedName>
</protein>
<dbReference type="InterPro" id="IPR012337">
    <property type="entry name" value="RNaseH-like_sf"/>
</dbReference>
<evidence type="ECO:0000256" key="2">
    <source>
        <dbReference type="ARBA" id="ARBA00022801"/>
    </source>
</evidence>
<dbReference type="GO" id="GO:0008408">
    <property type="term" value="F:3'-5' exonuclease activity"/>
    <property type="evidence" value="ECO:0007669"/>
    <property type="project" value="TreeGrafter"/>
</dbReference>
<dbReference type="Pfam" id="PF00929">
    <property type="entry name" value="RNase_T"/>
    <property type="match status" value="1"/>
</dbReference>
<keyword evidence="1" id="KW-0540">Nuclease</keyword>
<dbReference type="SUPFAM" id="SSF53098">
    <property type="entry name" value="Ribonuclease H-like"/>
    <property type="match status" value="1"/>
</dbReference>
<comment type="caution">
    <text evidence="6">The sequence shown here is derived from an EMBL/GenBank/DDBJ whole genome shotgun (WGS) entry which is preliminary data.</text>
</comment>
<organism evidence="6 7">
    <name type="scientific">Allofournierella massiliensis</name>
    <dbReference type="NCBI Taxonomy" id="1650663"/>
    <lineage>
        <taxon>Bacteria</taxon>
        <taxon>Bacillati</taxon>
        <taxon>Bacillota</taxon>
        <taxon>Clostridia</taxon>
        <taxon>Eubacteriales</taxon>
        <taxon>Oscillospiraceae</taxon>
        <taxon>Allofournierella</taxon>
    </lineage>
</organism>
<feature type="domain" description="Exonuclease" evidence="5">
    <location>
        <begin position="19"/>
        <end position="188"/>
    </location>
</feature>
<dbReference type="RefSeq" id="WP_058962583.1">
    <property type="nucleotide sequence ID" value="NZ_CABKVM010000010.1"/>
</dbReference>